<dbReference type="Gene3D" id="2.30.30.100">
    <property type="match status" value="1"/>
</dbReference>
<evidence type="ECO:0000313" key="4">
    <source>
        <dbReference type="Proteomes" id="UP000594454"/>
    </source>
</evidence>
<name>A0A7R8UMG8_HERIL</name>
<feature type="domain" description="Sm" evidence="2">
    <location>
        <begin position="135"/>
        <end position="244"/>
    </location>
</feature>
<dbReference type="InterPro" id="IPR039267">
    <property type="entry name" value="Lsm11"/>
</dbReference>
<dbReference type="CDD" id="cd01739">
    <property type="entry name" value="LSm11_M"/>
    <property type="match status" value="1"/>
</dbReference>
<sequence length="250" mass="28366">MSDKQESKPTEDLPPQQSRSPLQDAIGGRLDPFEALYAPSSSARQKDFKIYDNLAQFDAALKRLGVFAVGSKTAPPPKPQPKPTTAEDSKYLNIPGRRFLAHQAPIPTKGAKPKHSRSLFIKMEDIEGPMAAFWTYVEKGQRVKVYTRKEKGVRGITTGILKIFDKNWNIVLEDACEVWKRRKYKYSETPVCTGEAKDCSHRLRKLGIRLPKTEVKSVHRKYVECSRRIKQLMIRGEQIVLITPDDGQKG</sequence>
<dbReference type="PANTHER" id="PTHR21415">
    <property type="entry name" value="U7 SNRNA-ASSOCIATED SM-LIKE PROTEIN LSM11"/>
    <property type="match status" value="1"/>
</dbReference>
<dbReference type="Proteomes" id="UP000594454">
    <property type="component" value="Chromosome 2"/>
</dbReference>
<gene>
    <name evidence="3" type="ORF">HERILL_LOCUS6486</name>
</gene>
<dbReference type="InterPro" id="IPR010920">
    <property type="entry name" value="LSM_dom_sf"/>
</dbReference>
<dbReference type="InParanoid" id="A0A7R8UMG8"/>
<dbReference type="Pfam" id="PF01423">
    <property type="entry name" value="LSM"/>
    <property type="match status" value="1"/>
</dbReference>
<dbReference type="SMART" id="SM00651">
    <property type="entry name" value="Sm"/>
    <property type="match status" value="1"/>
</dbReference>
<dbReference type="OrthoDB" id="10002367at2759"/>
<feature type="compositionally biased region" description="Basic and acidic residues" evidence="1">
    <location>
        <begin position="1"/>
        <end position="11"/>
    </location>
</feature>
<reference evidence="3 4" key="1">
    <citation type="submission" date="2020-11" db="EMBL/GenBank/DDBJ databases">
        <authorList>
            <person name="Wallbank WR R."/>
            <person name="Pardo Diaz C."/>
            <person name="Kozak K."/>
            <person name="Martin S."/>
            <person name="Jiggins C."/>
            <person name="Moest M."/>
            <person name="Warren A I."/>
            <person name="Generalovic N T."/>
            <person name="Byers J.R.P. K."/>
            <person name="Montejo-Kovacevich G."/>
            <person name="Yen C E."/>
        </authorList>
    </citation>
    <scope>NUCLEOTIDE SEQUENCE [LARGE SCALE GENOMIC DNA]</scope>
</reference>
<dbReference type="AlphaFoldDB" id="A0A7R8UMG8"/>
<dbReference type="FunCoup" id="A0A7R8UMG8">
    <property type="interactions" value="226"/>
</dbReference>
<organism evidence="3 4">
    <name type="scientific">Hermetia illucens</name>
    <name type="common">Black soldier fly</name>
    <dbReference type="NCBI Taxonomy" id="343691"/>
    <lineage>
        <taxon>Eukaryota</taxon>
        <taxon>Metazoa</taxon>
        <taxon>Ecdysozoa</taxon>
        <taxon>Arthropoda</taxon>
        <taxon>Hexapoda</taxon>
        <taxon>Insecta</taxon>
        <taxon>Pterygota</taxon>
        <taxon>Neoptera</taxon>
        <taxon>Endopterygota</taxon>
        <taxon>Diptera</taxon>
        <taxon>Brachycera</taxon>
        <taxon>Stratiomyomorpha</taxon>
        <taxon>Stratiomyidae</taxon>
        <taxon>Hermetiinae</taxon>
        <taxon>Hermetia</taxon>
    </lineage>
</organism>
<dbReference type="OMA" id="TWKRRKY"/>
<dbReference type="InterPro" id="IPR001163">
    <property type="entry name" value="Sm_dom_euk/arc"/>
</dbReference>
<dbReference type="InterPro" id="IPR034109">
    <property type="entry name" value="Lsm11_M"/>
</dbReference>
<dbReference type="GO" id="GO:0071209">
    <property type="term" value="F:U7 snRNA binding"/>
    <property type="evidence" value="ECO:0007669"/>
    <property type="project" value="InterPro"/>
</dbReference>
<feature type="region of interest" description="Disordered" evidence="1">
    <location>
        <begin position="1"/>
        <end position="28"/>
    </location>
</feature>
<dbReference type="SUPFAM" id="SSF50182">
    <property type="entry name" value="Sm-like ribonucleoproteins"/>
    <property type="match status" value="1"/>
</dbReference>
<evidence type="ECO:0000256" key="1">
    <source>
        <dbReference type="SAM" id="MobiDB-lite"/>
    </source>
</evidence>
<keyword evidence="4" id="KW-1185">Reference proteome</keyword>
<evidence type="ECO:0000313" key="3">
    <source>
        <dbReference type="EMBL" id="CAD7083531.1"/>
    </source>
</evidence>
<protein>
    <recommendedName>
        <fullName evidence="2">Sm domain-containing protein</fullName>
    </recommendedName>
</protein>
<dbReference type="GO" id="GO:0005683">
    <property type="term" value="C:U7 snRNP"/>
    <property type="evidence" value="ECO:0007669"/>
    <property type="project" value="TreeGrafter"/>
</dbReference>
<dbReference type="EMBL" id="LR899010">
    <property type="protein sequence ID" value="CAD7083531.1"/>
    <property type="molecule type" value="Genomic_DNA"/>
</dbReference>
<proteinExistence type="predicted"/>
<accession>A0A7R8UMG8</accession>
<dbReference type="PANTHER" id="PTHR21415:SF1">
    <property type="entry name" value="U7 SNRNA-ASSOCIATED SM-LIKE PROTEIN LSM11"/>
    <property type="match status" value="1"/>
</dbReference>
<dbReference type="GO" id="GO:0006398">
    <property type="term" value="P:mRNA 3'-end processing by stem-loop binding and cleavage"/>
    <property type="evidence" value="ECO:0007669"/>
    <property type="project" value="TreeGrafter"/>
</dbReference>
<evidence type="ECO:0000259" key="2">
    <source>
        <dbReference type="SMART" id="SM00651"/>
    </source>
</evidence>